<dbReference type="AlphaFoldDB" id="A0A834E536"/>
<reference evidence="2 3" key="1">
    <citation type="journal article" date="2020" name="Nature">
        <title>Six reference-quality genomes reveal evolution of bat adaptations.</title>
        <authorList>
            <person name="Jebb D."/>
            <person name="Huang Z."/>
            <person name="Pippel M."/>
            <person name="Hughes G.M."/>
            <person name="Lavrichenko K."/>
            <person name="Devanna P."/>
            <person name="Winkler S."/>
            <person name="Jermiin L.S."/>
            <person name="Skirmuntt E.C."/>
            <person name="Katzourakis A."/>
            <person name="Burkitt-Gray L."/>
            <person name="Ray D.A."/>
            <person name="Sullivan K.A.M."/>
            <person name="Roscito J.G."/>
            <person name="Kirilenko B.M."/>
            <person name="Davalos L.M."/>
            <person name="Corthals A.P."/>
            <person name="Power M.L."/>
            <person name="Jones G."/>
            <person name="Ransome R.D."/>
            <person name="Dechmann D.K.N."/>
            <person name="Locatelli A.G."/>
            <person name="Puechmaille S.J."/>
            <person name="Fedrigo O."/>
            <person name="Jarvis E.D."/>
            <person name="Hiller M."/>
            <person name="Vernes S.C."/>
            <person name="Myers E.W."/>
            <person name="Teeling E.C."/>
        </authorList>
    </citation>
    <scope>NUCLEOTIDE SEQUENCE [LARGE SCALE GENOMIC DNA]</scope>
    <source>
        <strain evidence="2">Bat1K_MPI-CBG_1</strain>
    </source>
</reference>
<dbReference type="Proteomes" id="UP000664940">
    <property type="component" value="Unassembled WGS sequence"/>
</dbReference>
<proteinExistence type="predicted"/>
<organism evidence="2 3">
    <name type="scientific">Phyllostomus discolor</name>
    <name type="common">pale spear-nosed bat</name>
    <dbReference type="NCBI Taxonomy" id="89673"/>
    <lineage>
        <taxon>Eukaryota</taxon>
        <taxon>Metazoa</taxon>
        <taxon>Chordata</taxon>
        <taxon>Craniata</taxon>
        <taxon>Vertebrata</taxon>
        <taxon>Euteleostomi</taxon>
        <taxon>Mammalia</taxon>
        <taxon>Eutheria</taxon>
        <taxon>Laurasiatheria</taxon>
        <taxon>Chiroptera</taxon>
        <taxon>Yangochiroptera</taxon>
        <taxon>Phyllostomidae</taxon>
        <taxon>Phyllostominae</taxon>
        <taxon>Phyllostomus</taxon>
    </lineage>
</organism>
<evidence type="ECO:0000256" key="1">
    <source>
        <dbReference type="SAM" id="MobiDB-lite"/>
    </source>
</evidence>
<evidence type="ECO:0000313" key="2">
    <source>
        <dbReference type="EMBL" id="KAF6104046.1"/>
    </source>
</evidence>
<comment type="caution">
    <text evidence="2">The sequence shown here is derived from an EMBL/GenBank/DDBJ whole genome shotgun (WGS) entry which is preliminary data.</text>
</comment>
<feature type="region of interest" description="Disordered" evidence="1">
    <location>
        <begin position="45"/>
        <end position="97"/>
    </location>
</feature>
<name>A0A834E536_9CHIR</name>
<protein>
    <submittedName>
        <fullName evidence="2">Uncharacterized protein</fullName>
    </submittedName>
</protein>
<gene>
    <name evidence="2" type="ORF">HJG60_011095</name>
</gene>
<accession>A0A834E536</accession>
<feature type="compositionally biased region" description="Low complexity" evidence="1">
    <location>
        <begin position="45"/>
        <end position="55"/>
    </location>
</feature>
<dbReference type="EMBL" id="JABVXQ010000006">
    <property type="protein sequence ID" value="KAF6104046.1"/>
    <property type="molecule type" value="Genomic_DNA"/>
</dbReference>
<sequence length="131" mass="13756">MPTMRPVIAAGLQTKPCSEDRLPAGAWSSRFQVTNNGSFNLACCPTPRGNRSSPSRPGPARPAGTIRGAEHSSLGPGDRGVPLERPLSQAGRQPLPTWDCHVHRHTLMSSIPPTCLGAQHQPLGPPGEVGG</sequence>
<evidence type="ECO:0000313" key="3">
    <source>
        <dbReference type="Proteomes" id="UP000664940"/>
    </source>
</evidence>
<feature type="region of interest" description="Disordered" evidence="1">
    <location>
        <begin position="111"/>
        <end position="131"/>
    </location>
</feature>